<reference evidence="1" key="2">
    <citation type="submission" date="2020-08" db="EMBL/GenBank/DDBJ databases">
        <title>Plant Genome Project.</title>
        <authorList>
            <person name="Zhang R.-G."/>
        </authorList>
    </citation>
    <scope>NUCLEOTIDE SEQUENCE</scope>
    <source>
        <strain evidence="1">Huo1</strain>
        <tissue evidence="1">Leaf</tissue>
    </source>
</reference>
<dbReference type="PANTHER" id="PTHR46890">
    <property type="entry name" value="NON-LTR RETROLELEMENT REVERSE TRANSCRIPTASE-LIKE PROTEIN-RELATED"/>
    <property type="match status" value="1"/>
</dbReference>
<dbReference type="InterPro" id="IPR052343">
    <property type="entry name" value="Retrotransposon-Effector_Assoc"/>
</dbReference>
<sequence>MSVIIGPTRSSFVAGRHITDNIVIAQEAIHSMLSMKGKHGVMALKVDLEKTYDRHYANYVEWDMTDSFTPSRGLRQGFLLSPYLFVLCMERLAHGIAKSVEAEDWKPFKFYKNRMSLVAWNAVTCPIEEGGLGLRSLHLVNNAFGFDPIASSVCKKVMFWIHRWVANMRSSLSEVAVSVIPDYLMYKTMDFFVDSSGWAWDMFDQFIPFEVANIIAATAPTSAMEEDGVAFWGPSST</sequence>
<evidence type="ECO:0008006" key="3">
    <source>
        <dbReference type="Google" id="ProtNLM"/>
    </source>
</evidence>
<reference evidence="1" key="1">
    <citation type="submission" date="2018-01" db="EMBL/GenBank/DDBJ databases">
        <authorList>
            <person name="Mao J.F."/>
        </authorList>
    </citation>
    <scope>NUCLEOTIDE SEQUENCE</scope>
    <source>
        <strain evidence="1">Huo1</strain>
        <tissue evidence="1">Leaf</tissue>
    </source>
</reference>
<comment type="caution">
    <text evidence="1">The sequence shown here is derived from an EMBL/GenBank/DDBJ whole genome shotgun (WGS) entry which is preliminary data.</text>
</comment>
<gene>
    <name evidence="1" type="ORF">SASPL_127286</name>
</gene>
<proteinExistence type="predicted"/>
<dbReference type="EMBL" id="PNBA02000009">
    <property type="protein sequence ID" value="KAG6414484.1"/>
    <property type="molecule type" value="Genomic_DNA"/>
</dbReference>
<evidence type="ECO:0000313" key="1">
    <source>
        <dbReference type="EMBL" id="KAG6414484.1"/>
    </source>
</evidence>
<evidence type="ECO:0000313" key="2">
    <source>
        <dbReference type="Proteomes" id="UP000298416"/>
    </source>
</evidence>
<organism evidence="1">
    <name type="scientific">Salvia splendens</name>
    <name type="common">Scarlet sage</name>
    <dbReference type="NCBI Taxonomy" id="180675"/>
    <lineage>
        <taxon>Eukaryota</taxon>
        <taxon>Viridiplantae</taxon>
        <taxon>Streptophyta</taxon>
        <taxon>Embryophyta</taxon>
        <taxon>Tracheophyta</taxon>
        <taxon>Spermatophyta</taxon>
        <taxon>Magnoliopsida</taxon>
        <taxon>eudicotyledons</taxon>
        <taxon>Gunneridae</taxon>
        <taxon>Pentapetalae</taxon>
        <taxon>asterids</taxon>
        <taxon>lamiids</taxon>
        <taxon>Lamiales</taxon>
        <taxon>Lamiaceae</taxon>
        <taxon>Nepetoideae</taxon>
        <taxon>Mentheae</taxon>
        <taxon>Salviinae</taxon>
        <taxon>Salvia</taxon>
        <taxon>Salvia subgen. Calosphace</taxon>
        <taxon>core Calosphace</taxon>
    </lineage>
</organism>
<dbReference type="AlphaFoldDB" id="A0A8X8XK84"/>
<protein>
    <recommendedName>
        <fullName evidence="3">Reverse transcriptase domain-containing protein</fullName>
    </recommendedName>
</protein>
<keyword evidence="2" id="KW-1185">Reference proteome</keyword>
<dbReference type="PANTHER" id="PTHR46890:SF48">
    <property type="entry name" value="RNA-DIRECTED DNA POLYMERASE"/>
    <property type="match status" value="1"/>
</dbReference>
<dbReference type="Proteomes" id="UP000298416">
    <property type="component" value="Unassembled WGS sequence"/>
</dbReference>
<name>A0A8X8XK84_SALSN</name>
<accession>A0A8X8XK84</accession>